<organism evidence="1 2">
    <name type="scientific">Candidatus Raymondbacteria bacterium RIFOXYD12_FULL_49_13</name>
    <dbReference type="NCBI Taxonomy" id="1817890"/>
    <lineage>
        <taxon>Bacteria</taxon>
        <taxon>Raymondiibacteriota</taxon>
    </lineage>
</organism>
<evidence type="ECO:0008006" key="3">
    <source>
        <dbReference type="Google" id="ProtNLM"/>
    </source>
</evidence>
<dbReference type="Pfam" id="PF12385">
    <property type="entry name" value="Peptidase_C70"/>
    <property type="match status" value="1"/>
</dbReference>
<dbReference type="AlphaFoldDB" id="A0A1F7FDC4"/>
<dbReference type="Proteomes" id="UP000179243">
    <property type="component" value="Unassembled WGS sequence"/>
</dbReference>
<comment type="caution">
    <text evidence="1">The sequence shown here is derived from an EMBL/GenBank/DDBJ whole genome shotgun (WGS) entry which is preliminary data.</text>
</comment>
<accession>A0A1F7FDC4</accession>
<evidence type="ECO:0000313" key="2">
    <source>
        <dbReference type="Proteomes" id="UP000179243"/>
    </source>
</evidence>
<evidence type="ECO:0000313" key="1">
    <source>
        <dbReference type="EMBL" id="OGK04674.1"/>
    </source>
</evidence>
<dbReference type="InterPro" id="IPR022118">
    <property type="entry name" value="Peptidase_C70_AvrRpt2"/>
</dbReference>
<name>A0A1F7FDC4_UNCRA</name>
<protein>
    <recommendedName>
        <fullName evidence="3">Peptidase C39-like domain-containing protein</fullName>
    </recommendedName>
</protein>
<gene>
    <name evidence="1" type="ORF">A2519_21095</name>
</gene>
<proteinExistence type="predicted"/>
<sequence>MKLSGFPITMQEKTNWCWAACCLSVVKWYDEDAFLNQYNIVYYATGGDGNVTNNVCSDASGKKGMYNILEHYTGLKTICKSNKLTLTETLELLESNIPIVAELDWHVVIIYGAIKERYCANFTQVDGRGCYNCSDWQYIYYVMDPLEGARMVFSNSIGDIYGEWERTLYINSTPERYTVSIYGN</sequence>
<reference evidence="1 2" key="1">
    <citation type="journal article" date="2016" name="Nat. Commun.">
        <title>Thousands of microbial genomes shed light on interconnected biogeochemical processes in an aquifer system.</title>
        <authorList>
            <person name="Anantharaman K."/>
            <person name="Brown C.T."/>
            <person name="Hug L.A."/>
            <person name="Sharon I."/>
            <person name="Castelle C.J."/>
            <person name="Probst A.J."/>
            <person name="Thomas B.C."/>
            <person name="Singh A."/>
            <person name="Wilkins M.J."/>
            <person name="Karaoz U."/>
            <person name="Brodie E.L."/>
            <person name="Williams K.H."/>
            <person name="Hubbard S.S."/>
            <person name="Banfield J.F."/>
        </authorList>
    </citation>
    <scope>NUCLEOTIDE SEQUENCE [LARGE SCALE GENOMIC DNA]</scope>
</reference>
<dbReference type="EMBL" id="MFYX01000067">
    <property type="protein sequence ID" value="OGK04674.1"/>
    <property type="molecule type" value="Genomic_DNA"/>
</dbReference>